<organism evidence="6 7">
    <name type="scientific">Spinactinospora alkalitolerans</name>
    <dbReference type="NCBI Taxonomy" id="687207"/>
    <lineage>
        <taxon>Bacteria</taxon>
        <taxon>Bacillati</taxon>
        <taxon>Actinomycetota</taxon>
        <taxon>Actinomycetes</taxon>
        <taxon>Streptosporangiales</taxon>
        <taxon>Nocardiopsidaceae</taxon>
        <taxon>Spinactinospora</taxon>
    </lineage>
</organism>
<dbReference type="NCBIfam" id="NF000930">
    <property type="entry name" value="PRK00092.2-2"/>
    <property type="match status" value="1"/>
</dbReference>
<protein>
    <recommendedName>
        <fullName evidence="3">Ribosome maturation factor RimP</fullName>
    </recommendedName>
</protein>
<dbReference type="InterPro" id="IPR028989">
    <property type="entry name" value="RimP_N"/>
</dbReference>
<comment type="caution">
    <text evidence="6">The sequence shown here is derived from an EMBL/GenBank/DDBJ whole genome shotgun (WGS) entry which is preliminary data.</text>
</comment>
<feature type="domain" description="Ribosome maturation factor RimP C-terminal" evidence="5">
    <location>
        <begin position="89"/>
        <end position="150"/>
    </location>
</feature>
<dbReference type="AlphaFoldDB" id="A0A852TQA5"/>
<name>A0A852TQA5_9ACTN</name>
<evidence type="ECO:0000259" key="5">
    <source>
        <dbReference type="Pfam" id="PF17384"/>
    </source>
</evidence>
<dbReference type="RefSeq" id="WP_179642290.1">
    <property type="nucleotide sequence ID" value="NZ_BAAAYY010000051.1"/>
</dbReference>
<comment type="subcellular location">
    <subcellularLocation>
        <location evidence="3">Cytoplasm</location>
    </subcellularLocation>
</comment>
<dbReference type="PANTHER" id="PTHR33867">
    <property type="entry name" value="RIBOSOME MATURATION FACTOR RIMP"/>
    <property type="match status" value="1"/>
</dbReference>
<proteinExistence type="inferred from homology"/>
<comment type="similarity">
    <text evidence="3">Belongs to the RimP family.</text>
</comment>
<dbReference type="InterPro" id="IPR028998">
    <property type="entry name" value="RimP_C"/>
</dbReference>
<dbReference type="GO" id="GO:0000028">
    <property type="term" value="P:ribosomal small subunit assembly"/>
    <property type="evidence" value="ECO:0007669"/>
    <property type="project" value="TreeGrafter"/>
</dbReference>
<feature type="domain" description="Ribosome maturation factor RimP N-terminal" evidence="4">
    <location>
        <begin position="13"/>
        <end position="86"/>
    </location>
</feature>
<dbReference type="GO" id="GO:0005829">
    <property type="term" value="C:cytosol"/>
    <property type="evidence" value="ECO:0007669"/>
    <property type="project" value="TreeGrafter"/>
</dbReference>
<sequence length="164" mass="17495">MGAQARHDRLARLLEPVLAEAGLDLEAVEVTPVGKRRLLRVVVDSDDGVDLDSVGEVSQTISSTLDASDVMGNAPYVLEVTSPGVDRPLTQPRHWRRARGRLVHAPLAGGGEVRGRVTQADESGVTLDADGQSRVYAYSDLGRGKVQIEFRRDAETGPGADAAD</sequence>
<dbReference type="Gene3D" id="3.30.300.70">
    <property type="entry name" value="RimP-like superfamily, N-terminal"/>
    <property type="match status" value="1"/>
</dbReference>
<dbReference type="SUPFAM" id="SSF74942">
    <property type="entry name" value="YhbC-like, C-terminal domain"/>
    <property type="match status" value="1"/>
</dbReference>
<keyword evidence="1 3" id="KW-0963">Cytoplasm</keyword>
<dbReference type="Pfam" id="PF02576">
    <property type="entry name" value="RimP_N"/>
    <property type="match status" value="1"/>
</dbReference>
<dbReference type="Pfam" id="PF17384">
    <property type="entry name" value="DUF150_C"/>
    <property type="match status" value="1"/>
</dbReference>
<dbReference type="EMBL" id="JACCCC010000001">
    <property type="protein sequence ID" value="NYE46138.1"/>
    <property type="molecule type" value="Genomic_DNA"/>
</dbReference>
<dbReference type="InterPro" id="IPR036847">
    <property type="entry name" value="RimP_C_sf"/>
</dbReference>
<dbReference type="HAMAP" id="MF_01077">
    <property type="entry name" value="RimP"/>
    <property type="match status" value="1"/>
</dbReference>
<dbReference type="GO" id="GO:0006412">
    <property type="term" value="P:translation"/>
    <property type="evidence" value="ECO:0007669"/>
    <property type="project" value="TreeGrafter"/>
</dbReference>
<evidence type="ECO:0000256" key="3">
    <source>
        <dbReference type="HAMAP-Rule" id="MF_01077"/>
    </source>
</evidence>
<evidence type="ECO:0000256" key="1">
    <source>
        <dbReference type="ARBA" id="ARBA00022490"/>
    </source>
</evidence>
<evidence type="ECO:0000256" key="2">
    <source>
        <dbReference type="ARBA" id="ARBA00022517"/>
    </source>
</evidence>
<accession>A0A852TQA5</accession>
<keyword evidence="2 3" id="KW-0690">Ribosome biogenesis</keyword>
<dbReference type="Proteomes" id="UP000589036">
    <property type="component" value="Unassembled WGS sequence"/>
</dbReference>
<evidence type="ECO:0000313" key="6">
    <source>
        <dbReference type="EMBL" id="NYE46138.1"/>
    </source>
</evidence>
<dbReference type="CDD" id="cd01734">
    <property type="entry name" value="YlxS_C"/>
    <property type="match status" value="1"/>
</dbReference>
<dbReference type="PANTHER" id="PTHR33867:SF1">
    <property type="entry name" value="RIBOSOME MATURATION FACTOR RIMP"/>
    <property type="match status" value="1"/>
</dbReference>
<reference evidence="6 7" key="1">
    <citation type="submission" date="2020-07" db="EMBL/GenBank/DDBJ databases">
        <title>Sequencing the genomes of 1000 actinobacteria strains.</title>
        <authorList>
            <person name="Klenk H.-P."/>
        </authorList>
    </citation>
    <scope>NUCLEOTIDE SEQUENCE [LARGE SCALE GENOMIC DNA]</scope>
    <source>
        <strain evidence="6 7">CXB654</strain>
    </source>
</reference>
<keyword evidence="7" id="KW-1185">Reference proteome</keyword>
<dbReference type="InterPro" id="IPR035956">
    <property type="entry name" value="RimP_N_sf"/>
</dbReference>
<evidence type="ECO:0000259" key="4">
    <source>
        <dbReference type="Pfam" id="PF02576"/>
    </source>
</evidence>
<evidence type="ECO:0000313" key="7">
    <source>
        <dbReference type="Proteomes" id="UP000589036"/>
    </source>
</evidence>
<dbReference type="InterPro" id="IPR003728">
    <property type="entry name" value="Ribosome_maturation_RimP"/>
</dbReference>
<gene>
    <name evidence="3" type="primary">rimP</name>
    <name evidence="6" type="ORF">HDA32_001258</name>
</gene>
<comment type="function">
    <text evidence="3">Required for maturation of 30S ribosomal subunits.</text>
</comment>
<dbReference type="SUPFAM" id="SSF75420">
    <property type="entry name" value="YhbC-like, N-terminal domain"/>
    <property type="match status" value="1"/>
</dbReference>